<organism evidence="1 2">
    <name type="scientific">Carex littledalei</name>
    <dbReference type="NCBI Taxonomy" id="544730"/>
    <lineage>
        <taxon>Eukaryota</taxon>
        <taxon>Viridiplantae</taxon>
        <taxon>Streptophyta</taxon>
        <taxon>Embryophyta</taxon>
        <taxon>Tracheophyta</taxon>
        <taxon>Spermatophyta</taxon>
        <taxon>Magnoliopsida</taxon>
        <taxon>Liliopsida</taxon>
        <taxon>Poales</taxon>
        <taxon>Cyperaceae</taxon>
        <taxon>Cyperoideae</taxon>
        <taxon>Cariceae</taxon>
        <taxon>Carex</taxon>
        <taxon>Carex subgen. Euthyceras</taxon>
    </lineage>
</organism>
<evidence type="ECO:0008006" key="3">
    <source>
        <dbReference type="Google" id="ProtNLM"/>
    </source>
</evidence>
<dbReference type="Proteomes" id="UP000623129">
    <property type="component" value="Unassembled WGS sequence"/>
</dbReference>
<keyword evidence="2" id="KW-1185">Reference proteome</keyword>
<gene>
    <name evidence="1" type="ORF">FCM35_KLT10474</name>
</gene>
<sequence>MGSFRVRSSTSIRTWIGTQYADVEAGEAATWRVGRVSLSRVDSNAAITYRHLTLGYLKAGWVMDAIKTLKKGKWQPLTKRMMRSISWLESTLMVVENIVGMHLCTYNALLKGNLKPAFIKKGKNLDQAPPPQMCVSPQILVYYCFLVPLISTGSKAI</sequence>
<dbReference type="EMBL" id="SWLB01000020">
    <property type="protein sequence ID" value="KAF3325403.1"/>
    <property type="molecule type" value="Genomic_DNA"/>
</dbReference>
<accession>A0A833QUG8</accession>
<comment type="caution">
    <text evidence="1">The sequence shown here is derived from an EMBL/GenBank/DDBJ whole genome shotgun (WGS) entry which is preliminary data.</text>
</comment>
<reference evidence="1" key="1">
    <citation type="submission" date="2020-01" db="EMBL/GenBank/DDBJ databases">
        <title>Genome sequence of Kobresia littledalei, the first chromosome-level genome in the family Cyperaceae.</title>
        <authorList>
            <person name="Qu G."/>
        </authorList>
    </citation>
    <scope>NUCLEOTIDE SEQUENCE</scope>
    <source>
        <strain evidence="1">C.B.Clarke</strain>
        <tissue evidence="1">Leaf</tissue>
    </source>
</reference>
<protein>
    <recommendedName>
        <fullName evidence="3">Pentatricopeptide repeat-containing protein</fullName>
    </recommendedName>
</protein>
<evidence type="ECO:0000313" key="2">
    <source>
        <dbReference type="Proteomes" id="UP000623129"/>
    </source>
</evidence>
<proteinExistence type="predicted"/>
<name>A0A833QUG8_9POAL</name>
<evidence type="ECO:0000313" key="1">
    <source>
        <dbReference type="EMBL" id="KAF3325403.1"/>
    </source>
</evidence>
<dbReference type="AlphaFoldDB" id="A0A833QUG8"/>